<organism evidence="1 2">
    <name type="scientific">Luteipulveratus mongoliensis</name>
    <dbReference type="NCBI Taxonomy" id="571913"/>
    <lineage>
        <taxon>Bacteria</taxon>
        <taxon>Bacillati</taxon>
        <taxon>Actinomycetota</taxon>
        <taxon>Actinomycetes</taxon>
        <taxon>Micrococcales</taxon>
        <taxon>Dermacoccaceae</taxon>
        <taxon>Luteipulveratus</taxon>
    </lineage>
</organism>
<name>A0A0K1JG97_9MICO</name>
<dbReference type="EMBL" id="CP011112">
    <property type="protein sequence ID" value="AKU15732.1"/>
    <property type="molecule type" value="Genomic_DNA"/>
</dbReference>
<evidence type="ECO:0000313" key="1">
    <source>
        <dbReference type="EMBL" id="AKU15732.1"/>
    </source>
</evidence>
<dbReference type="KEGG" id="lmoi:VV02_07505"/>
<accession>A0A0K1JG97</accession>
<reference evidence="1 2" key="1">
    <citation type="submission" date="2015-03" db="EMBL/GenBank/DDBJ databases">
        <title>Luteipulveratus halotolerans sp. nov., a novel actinobacterium (Dermacoccaceae) from Sarawak, Malaysia.</title>
        <authorList>
            <person name="Juboi H."/>
            <person name="Basik A."/>
            <person name="Shamsul S.S."/>
            <person name="Arnold P."/>
            <person name="Schmitt E.K."/>
            <person name="Sanglier J.-J."/>
            <person name="Yeo T."/>
        </authorList>
    </citation>
    <scope>NUCLEOTIDE SEQUENCE [LARGE SCALE GENOMIC DNA]</scope>
    <source>
        <strain evidence="1 2">MN07-A0370</strain>
    </source>
</reference>
<dbReference type="Proteomes" id="UP000066480">
    <property type="component" value="Chromosome"/>
</dbReference>
<keyword evidence="2" id="KW-1185">Reference proteome</keyword>
<evidence type="ECO:0000313" key="2">
    <source>
        <dbReference type="Proteomes" id="UP000066480"/>
    </source>
</evidence>
<protein>
    <submittedName>
        <fullName evidence="1">Uncharacterized protein</fullName>
    </submittedName>
</protein>
<dbReference type="AlphaFoldDB" id="A0A0K1JG97"/>
<gene>
    <name evidence="1" type="ORF">VV02_07505</name>
</gene>
<proteinExistence type="predicted"/>
<sequence length="70" mass="7479">MLTPGSVVDGVGGHDRGVRRLPHCGVLVVRRVVRVVECLLLAVRDVRSTVEYGDDLLGGGHGVSCLRWSA</sequence>